<dbReference type="Gene3D" id="3.40.250.10">
    <property type="entry name" value="Rhodanese-like domain"/>
    <property type="match status" value="1"/>
</dbReference>
<dbReference type="CDD" id="cd00158">
    <property type="entry name" value="RHOD"/>
    <property type="match status" value="1"/>
</dbReference>
<dbReference type="PROSITE" id="PS50206">
    <property type="entry name" value="RHODANESE_3"/>
    <property type="match status" value="1"/>
</dbReference>
<keyword evidence="1" id="KW-0732">Signal</keyword>
<dbReference type="PROSITE" id="PS51257">
    <property type="entry name" value="PROKAR_LIPOPROTEIN"/>
    <property type="match status" value="1"/>
</dbReference>
<protein>
    <submittedName>
        <fullName evidence="3">Rhodanese domain protein</fullName>
    </submittedName>
</protein>
<keyword evidence="4" id="KW-1185">Reference proteome</keyword>
<feature type="chain" id="PRO_5005465809" evidence="1">
    <location>
        <begin position="23"/>
        <end position="169"/>
    </location>
</feature>
<accession>A0A0K1PIN3</accession>
<feature type="signal peptide" evidence="1">
    <location>
        <begin position="1"/>
        <end position="22"/>
    </location>
</feature>
<dbReference type="InterPro" id="IPR036873">
    <property type="entry name" value="Rhodanese-like_dom_sf"/>
</dbReference>
<dbReference type="Pfam" id="PF00581">
    <property type="entry name" value="Rhodanese"/>
    <property type="match status" value="1"/>
</dbReference>
<dbReference type="InterPro" id="IPR001763">
    <property type="entry name" value="Rhodanese-like_dom"/>
</dbReference>
<feature type="domain" description="Rhodanese" evidence="2">
    <location>
        <begin position="73"/>
        <end position="166"/>
    </location>
</feature>
<proteinExistence type="predicted"/>
<dbReference type="KEGG" id="vin:AKJ08_3638"/>
<evidence type="ECO:0000256" key="1">
    <source>
        <dbReference type="SAM" id="SignalP"/>
    </source>
</evidence>
<dbReference type="STRING" id="1391653.AKJ08_3638"/>
<dbReference type="SMART" id="SM00450">
    <property type="entry name" value="RHOD"/>
    <property type="match status" value="1"/>
</dbReference>
<gene>
    <name evidence="3" type="ORF">AKJ08_3638</name>
</gene>
<name>A0A0K1PIN3_9BACT</name>
<dbReference type="SUPFAM" id="SSF52821">
    <property type="entry name" value="Rhodanese/Cell cycle control phosphatase"/>
    <property type="match status" value="1"/>
</dbReference>
<dbReference type="AlphaFoldDB" id="A0A0K1PIN3"/>
<dbReference type="RefSeq" id="WP_050727297.1">
    <property type="nucleotide sequence ID" value="NZ_CP012332.1"/>
</dbReference>
<dbReference type="Proteomes" id="UP000055590">
    <property type="component" value="Chromosome"/>
</dbReference>
<reference evidence="3 4" key="1">
    <citation type="submission" date="2015-08" db="EMBL/GenBank/DDBJ databases">
        <authorList>
            <person name="Babu N.S."/>
            <person name="Beckwith C.J."/>
            <person name="Beseler K.G."/>
            <person name="Brison A."/>
            <person name="Carone J.V."/>
            <person name="Caskin T.P."/>
            <person name="Diamond M."/>
            <person name="Durham M.E."/>
            <person name="Foxe J.M."/>
            <person name="Go M."/>
            <person name="Henderson B.A."/>
            <person name="Jones I.B."/>
            <person name="McGettigan J.A."/>
            <person name="Micheletti S.J."/>
            <person name="Nasrallah M.E."/>
            <person name="Ortiz D."/>
            <person name="Piller C.R."/>
            <person name="Privatt S.R."/>
            <person name="Schneider S.L."/>
            <person name="Sharp S."/>
            <person name="Smith T.C."/>
            <person name="Stanton J.D."/>
            <person name="Ullery H.E."/>
            <person name="Wilson R.J."/>
            <person name="Serrano M.G."/>
            <person name="Buck G."/>
            <person name="Lee V."/>
            <person name="Wang Y."/>
            <person name="Carvalho R."/>
            <person name="Voegtly L."/>
            <person name="Shi R."/>
            <person name="Duckworth R."/>
            <person name="Johnson A."/>
            <person name="Loviza R."/>
            <person name="Walstead R."/>
            <person name="Shah Z."/>
            <person name="Kiflezghi M."/>
            <person name="Wade K."/>
            <person name="Ball S.L."/>
            <person name="Bradley K.W."/>
            <person name="Asai D.J."/>
            <person name="Bowman C.A."/>
            <person name="Russell D.A."/>
            <person name="Pope W.H."/>
            <person name="Jacobs-Sera D."/>
            <person name="Hendrix R.W."/>
            <person name="Hatfull G.F."/>
        </authorList>
    </citation>
    <scope>NUCLEOTIDE SEQUENCE [LARGE SCALE GENOMIC DNA]</scope>
    <source>
        <strain evidence="3 4">DSM 27710</strain>
    </source>
</reference>
<evidence type="ECO:0000259" key="2">
    <source>
        <dbReference type="PROSITE" id="PS50206"/>
    </source>
</evidence>
<evidence type="ECO:0000313" key="4">
    <source>
        <dbReference type="Proteomes" id="UP000055590"/>
    </source>
</evidence>
<evidence type="ECO:0000313" key="3">
    <source>
        <dbReference type="EMBL" id="AKU93251.1"/>
    </source>
</evidence>
<organism evidence="3 4">
    <name type="scientific">Vulgatibacter incomptus</name>
    <dbReference type="NCBI Taxonomy" id="1391653"/>
    <lineage>
        <taxon>Bacteria</taxon>
        <taxon>Pseudomonadati</taxon>
        <taxon>Myxococcota</taxon>
        <taxon>Myxococcia</taxon>
        <taxon>Myxococcales</taxon>
        <taxon>Cystobacterineae</taxon>
        <taxon>Vulgatibacteraceae</taxon>
        <taxon>Vulgatibacter</taxon>
    </lineage>
</organism>
<dbReference type="EMBL" id="CP012332">
    <property type="protein sequence ID" value="AKU93251.1"/>
    <property type="molecule type" value="Genomic_DNA"/>
</dbReference>
<sequence>MSKLFLALAAAAALAVPSLALACPGHAEGHASCDHATCDKAACAEKGTECPHHQAKEAKASWKMMSLEELAAVSGKATIFDVNNADVRSKMGVIPGAILLSSASQYDTAKELPADKNAKLVFYCANTRCTASHVAAERALAAGYTDVNVLPAGIMGWKEAGKSVSQPKS</sequence>